<name>W0JQX1_9EURY</name>
<proteinExistence type="predicted"/>
<dbReference type="OrthoDB" id="204644at2157"/>
<dbReference type="Proteomes" id="UP000019024">
    <property type="component" value="Chromosome"/>
</dbReference>
<dbReference type="GeneID" id="25146205"/>
<dbReference type="EMBL" id="CP007055">
    <property type="protein sequence ID" value="AHG01131.1"/>
    <property type="molecule type" value="Genomic_DNA"/>
</dbReference>
<evidence type="ECO:0000313" key="1">
    <source>
        <dbReference type="EMBL" id="AHG01131.1"/>
    </source>
</evidence>
<organism evidence="1 2">
    <name type="scientific">Halostagnicola larsenii XH-48</name>
    <dbReference type="NCBI Taxonomy" id="797299"/>
    <lineage>
        <taxon>Archaea</taxon>
        <taxon>Methanobacteriati</taxon>
        <taxon>Methanobacteriota</taxon>
        <taxon>Stenosarchaea group</taxon>
        <taxon>Halobacteria</taxon>
        <taxon>Halobacteriales</taxon>
        <taxon>Natrialbaceae</taxon>
        <taxon>Halostagnicola</taxon>
    </lineage>
</organism>
<accession>W0JQX1</accession>
<dbReference type="eggNOG" id="ENOG502N5XM">
    <property type="taxonomic scope" value="Archaea"/>
</dbReference>
<dbReference type="KEGG" id="hlr:HALLA_17530"/>
<reference evidence="1 2" key="1">
    <citation type="submission" date="2014-01" db="EMBL/GenBank/DDBJ databases">
        <authorList>
            <consortium name="DOE Joint Genome Institute"/>
            <person name="Anderson I."/>
            <person name="Huntemann M."/>
            <person name="Han J."/>
            <person name="Chen A."/>
            <person name="Kyrpides N."/>
            <person name="Mavromatis K."/>
            <person name="Markowitz V."/>
            <person name="Palaniappan K."/>
            <person name="Ivanova N."/>
            <person name="Schaumberg A."/>
            <person name="Pati A."/>
            <person name="Liolios K."/>
            <person name="Nordberg H.P."/>
            <person name="Cantor M.N."/>
            <person name="Hua S.X."/>
            <person name="Woyke T."/>
        </authorList>
    </citation>
    <scope>NUCLEOTIDE SEQUENCE [LARGE SCALE GENOMIC DNA]</scope>
    <source>
        <strain evidence="1 2">XH-48</strain>
    </source>
</reference>
<protein>
    <submittedName>
        <fullName evidence="1">Uncharacterized protein</fullName>
    </submittedName>
</protein>
<keyword evidence="2" id="KW-1185">Reference proteome</keyword>
<gene>
    <name evidence="1" type="ORF">HALLA_17530</name>
</gene>
<dbReference type="RefSeq" id="WP_049953575.1">
    <property type="nucleotide sequence ID" value="NZ_CP007055.1"/>
</dbReference>
<dbReference type="HOGENOM" id="CLU_1140544_0_0_2"/>
<sequence>MEDGEQFTGLFAGQSTLARIASGDLIETQPALAAIASNELMETQSTLARIASGDLIETQPALAAIASSELIETQSTLSRIASSELLETQPALAALAANDFEETDWTGSDQLIGSVARELSRVTTKGLDSDTSSTELGLIFQQTVDPYGPLRDDISQTRSLAARVVVAAAFDQGELSKEMSEEQKKKLRAGIAVSLGITIAISFYPFFGDEATLALALGASTFISSQLEDYYNIKRRQQLPEEK</sequence>
<dbReference type="AlphaFoldDB" id="W0JQX1"/>
<evidence type="ECO:0000313" key="2">
    <source>
        <dbReference type="Proteomes" id="UP000019024"/>
    </source>
</evidence>